<organism evidence="2 3">
    <name type="scientific">Sorangium cellulosum So0157-2</name>
    <dbReference type="NCBI Taxonomy" id="1254432"/>
    <lineage>
        <taxon>Bacteria</taxon>
        <taxon>Pseudomonadati</taxon>
        <taxon>Myxococcota</taxon>
        <taxon>Polyangia</taxon>
        <taxon>Polyangiales</taxon>
        <taxon>Polyangiaceae</taxon>
        <taxon>Sorangium</taxon>
    </lineage>
</organism>
<dbReference type="KEGG" id="scu:SCE1572_24115"/>
<evidence type="ECO:0000313" key="3">
    <source>
        <dbReference type="Proteomes" id="UP000014803"/>
    </source>
</evidence>
<evidence type="ECO:0000256" key="1">
    <source>
        <dbReference type="SAM" id="MobiDB-lite"/>
    </source>
</evidence>
<reference evidence="2 3" key="1">
    <citation type="journal article" date="2013" name="Sci. Rep.">
        <title>Extraordinary expansion of a Sorangium cellulosum genome from an alkaline milieu.</title>
        <authorList>
            <person name="Han K."/>
            <person name="Li Z.F."/>
            <person name="Peng R."/>
            <person name="Zhu L.P."/>
            <person name="Zhou T."/>
            <person name="Wang L.G."/>
            <person name="Li S.G."/>
            <person name="Zhang X.B."/>
            <person name="Hu W."/>
            <person name="Wu Z.H."/>
            <person name="Qin N."/>
            <person name="Li Y.Z."/>
        </authorList>
    </citation>
    <scope>NUCLEOTIDE SEQUENCE [LARGE SCALE GENOMIC DNA]</scope>
    <source>
        <strain evidence="2 3">So0157-2</strain>
    </source>
</reference>
<feature type="region of interest" description="Disordered" evidence="1">
    <location>
        <begin position="1"/>
        <end position="50"/>
    </location>
</feature>
<dbReference type="HOGENOM" id="CLU_3122742_0_0_7"/>
<protein>
    <submittedName>
        <fullName evidence="2">Uncharacterized protein</fullName>
    </submittedName>
</protein>
<dbReference type="Proteomes" id="UP000014803">
    <property type="component" value="Chromosome"/>
</dbReference>
<name>S4XY61_SORCE</name>
<proteinExistence type="predicted"/>
<dbReference type="EMBL" id="CP003969">
    <property type="protein sequence ID" value="AGP37296.1"/>
    <property type="molecule type" value="Genomic_DNA"/>
</dbReference>
<feature type="compositionally biased region" description="Polar residues" evidence="1">
    <location>
        <begin position="15"/>
        <end position="43"/>
    </location>
</feature>
<gene>
    <name evidence="2" type="ORF">SCE1572_24115</name>
</gene>
<evidence type="ECO:0000313" key="2">
    <source>
        <dbReference type="EMBL" id="AGP37296.1"/>
    </source>
</evidence>
<sequence>MSVMQRRSRGDRTTPMGSSASETCLSSRAATGQLTQEEANTSLGFGMPAH</sequence>
<dbReference type="AlphaFoldDB" id="S4XY61"/>
<accession>S4XY61</accession>